<dbReference type="AlphaFoldDB" id="A0A166TG90"/>
<comment type="caution">
    <text evidence="1">The sequence shown here is derived from an EMBL/GenBank/DDBJ whole genome shotgun (WGS) entry which is preliminary data.</text>
</comment>
<keyword evidence="4" id="KW-1185">Reference proteome</keyword>
<evidence type="ECO:0000313" key="3">
    <source>
        <dbReference type="Proteomes" id="UP000077384"/>
    </source>
</evidence>
<reference evidence="2 4" key="2">
    <citation type="journal article" date="2016" name="Front. Microbiol.">
        <title>Industrial Acetogenic Biocatalysts: A Comparative Metabolic and Genomic Analysis.</title>
        <authorList>
            <person name="Bengelsdorf F."/>
            <person name="Poehlein A."/>
            <person name="Sonja S."/>
            <person name="Erz C."/>
            <person name="Hummel T."/>
            <person name="Hoffmeister S."/>
            <person name="Daniel R."/>
            <person name="Durre P."/>
        </authorList>
    </citation>
    <scope>NUCLEOTIDE SEQUENCE [LARGE SCALE GENOMIC DNA]</scope>
    <source>
        <strain evidence="2 4">PTA-10522</strain>
    </source>
</reference>
<reference evidence="1 3" key="1">
    <citation type="journal article" date="2015" name="Biotechnol. Bioeng.">
        <title>Genome sequence and phenotypic characterization of Caulobacter segnis.</title>
        <authorList>
            <person name="Patel S."/>
            <person name="Fletcher B."/>
            <person name="Scott D.C."/>
            <person name="Ely B."/>
        </authorList>
    </citation>
    <scope>NUCLEOTIDE SEQUENCE [LARGE SCALE GENOMIC DNA]</scope>
    <source>
        <strain evidence="1 3">PS02</strain>
    </source>
</reference>
<name>A0A166TG90_9CLOT</name>
<evidence type="ECO:0000313" key="2">
    <source>
        <dbReference type="EMBL" id="OBR89987.1"/>
    </source>
</evidence>
<dbReference type="PATRIC" id="fig|1705578.3.peg.4258"/>
<dbReference type="Proteomes" id="UP000093694">
    <property type="component" value="Unassembled WGS sequence"/>
</dbReference>
<dbReference type="EMBL" id="LROR01000106">
    <property type="protein sequence ID" value="OBR89987.1"/>
    <property type="molecule type" value="Genomic_DNA"/>
</dbReference>
<gene>
    <name evidence="2" type="ORF">CLCOS_42090</name>
    <name evidence="1" type="ORF">WX73_04147</name>
</gene>
<organism evidence="1 3">
    <name type="scientific">Clostridium coskatii</name>
    <dbReference type="NCBI Taxonomy" id="1705578"/>
    <lineage>
        <taxon>Bacteria</taxon>
        <taxon>Bacillati</taxon>
        <taxon>Bacillota</taxon>
        <taxon>Clostridia</taxon>
        <taxon>Eubacteriales</taxon>
        <taxon>Clostridiaceae</taxon>
        <taxon>Clostridium</taxon>
    </lineage>
</organism>
<accession>A0A166TG90</accession>
<evidence type="ECO:0000313" key="4">
    <source>
        <dbReference type="Proteomes" id="UP000093694"/>
    </source>
</evidence>
<dbReference type="Proteomes" id="UP000077384">
    <property type="component" value="Unassembled WGS sequence"/>
</dbReference>
<evidence type="ECO:0000313" key="1">
    <source>
        <dbReference type="EMBL" id="OAA93651.1"/>
    </source>
</evidence>
<proteinExistence type="predicted"/>
<dbReference type="RefSeq" id="WP_063600795.1">
    <property type="nucleotide sequence ID" value="NZ_LITQ01000011.1"/>
</dbReference>
<dbReference type="EMBL" id="LITQ01000011">
    <property type="protein sequence ID" value="OAA93651.1"/>
    <property type="molecule type" value="Genomic_DNA"/>
</dbReference>
<protein>
    <submittedName>
        <fullName evidence="1">Uncharacterized protein</fullName>
    </submittedName>
</protein>
<sequence length="100" mass="11694">MEFRLNKIDSEVRRRVKETTSAGKVHNKSGIFINKDYKGKEKNNQGDFKSELTKYKQSKSKKRIFVEASKVEKVEVKAFKEEKENLSIDNERGNILDVKK</sequence>